<name>A0A8S1LU86_9CILI</name>
<accession>A0A8S1LU86</accession>
<feature type="region of interest" description="Disordered" evidence="1">
    <location>
        <begin position="1"/>
        <end position="30"/>
    </location>
</feature>
<protein>
    <submittedName>
        <fullName evidence="2">Uncharacterized protein</fullName>
    </submittedName>
</protein>
<dbReference type="Proteomes" id="UP000692954">
    <property type="component" value="Unassembled WGS sequence"/>
</dbReference>
<evidence type="ECO:0000313" key="3">
    <source>
        <dbReference type="Proteomes" id="UP000692954"/>
    </source>
</evidence>
<evidence type="ECO:0000256" key="1">
    <source>
        <dbReference type="SAM" id="MobiDB-lite"/>
    </source>
</evidence>
<proteinExistence type="predicted"/>
<comment type="caution">
    <text evidence="2">The sequence shown here is derived from an EMBL/GenBank/DDBJ whole genome shotgun (WGS) entry which is preliminary data.</text>
</comment>
<dbReference type="AlphaFoldDB" id="A0A8S1LU86"/>
<feature type="compositionally biased region" description="Polar residues" evidence="1">
    <location>
        <begin position="7"/>
        <end position="18"/>
    </location>
</feature>
<gene>
    <name evidence="2" type="ORF">PSON_ATCC_30995.1.T0240086</name>
</gene>
<organism evidence="2 3">
    <name type="scientific">Paramecium sonneborni</name>
    <dbReference type="NCBI Taxonomy" id="65129"/>
    <lineage>
        <taxon>Eukaryota</taxon>
        <taxon>Sar</taxon>
        <taxon>Alveolata</taxon>
        <taxon>Ciliophora</taxon>
        <taxon>Intramacronucleata</taxon>
        <taxon>Oligohymenophorea</taxon>
        <taxon>Peniculida</taxon>
        <taxon>Parameciidae</taxon>
        <taxon>Paramecium</taxon>
    </lineage>
</organism>
<evidence type="ECO:0000313" key="2">
    <source>
        <dbReference type="EMBL" id="CAD8068306.1"/>
    </source>
</evidence>
<sequence>MGCAQVVNHSQEVYQPSQLERKQSKKTTMELTKNDYDSPIIFPLTMPLGFGKYRKSQRNSTGMKLKNTMNVEISLDSSKNTILKRRTTLNHYS</sequence>
<keyword evidence="3" id="KW-1185">Reference proteome</keyword>
<dbReference type="OrthoDB" id="285528at2759"/>
<dbReference type="EMBL" id="CAJJDN010000024">
    <property type="protein sequence ID" value="CAD8068306.1"/>
    <property type="molecule type" value="Genomic_DNA"/>
</dbReference>
<reference evidence="2" key="1">
    <citation type="submission" date="2021-01" db="EMBL/GenBank/DDBJ databases">
        <authorList>
            <consortium name="Genoscope - CEA"/>
            <person name="William W."/>
        </authorList>
    </citation>
    <scope>NUCLEOTIDE SEQUENCE</scope>
</reference>